<protein>
    <submittedName>
        <fullName evidence="3">Glycosyl transferases group 1</fullName>
    </submittedName>
</protein>
<dbReference type="PANTHER" id="PTHR12526">
    <property type="entry name" value="GLYCOSYLTRANSFERASE"/>
    <property type="match status" value="1"/>
</dbReference>
<dbReference type="AlphaFoldDB" id="A0A450TK15"/>
<evidence type="ECO:0000313" key="3">
    <source>
        <dbReference type="EMBL" id="VFJ67834.1"/>
    </source>
</evidence>
<keyword evidence="2 3" id="KW-0808">Transferase</keyword>
<proteinExistence type="predicted"/>
<accession>A0A450TK15</accession>
<gene>
    <name evidence="3" type="ORF">BECKFW1821C_GA0114237_10135</name>
</gene>
<sequence length="876" mass="98778">MEKFEREIKIIEESGLFDREWYLDEYPDVKEIGMDPVEHYLWVGAKLGRDPYPDFITSSYLSRNPDIEPGNLNPLVHYLYTTGKVISESEPRRMRTPEPAFDTEFYLAAYPDIAEAGIDPWEHYLRVGRGEGRLGHAPIPSIYGDIASFDRNHPTILIVSHDASRTGAPILTLNLVQHFKKQHNVIVLLLGRGELVRDFQSSADIVIGPIEQGLIPHIFMATLYKPLKDAKLAYAIVNSIESRAVLPLLAELFIPTICLIHEFASYTRPRHAMSDAVLWASQVVFSANIVAENARGECPALDDYPMEILPQGRTERPTPEDREAEKAKVGDLVRPASLAPETVVILGVGSVHIRKGVDLFLACAARVRELSPRYPFRFVWAGHGFDPDHDTAYSVYLQDQLIRSGVEKQVTFVGELANMELVYTLSDILFLSSRLDPLPNGAIDAMHFELPVICFDRTTGIAEALMNSGLGENCVAPYLDIEGAAQRIVRLIDDRDTRLRIGRKTKVLGTEIFDMATYVVSLEELAESTRVAQEQERRDCRIIKEAKAIRMDFFSHPDYPRMSYAQIARGFVRSWATGVYPRKPFPGFHPGVYEDAFGLREKHRDPLAHFIEAGCPAGPWISEVITPSQVEVGKSPSIKAALHIHAYYPDLVPEILKRLKGQDLDVDLLISVSSSVAAERMDTLVRQFNLPLISLDMVPNRGRDIGPLLTQYRELLQEKYDLICHVHTKKTVDVKDPETGRIWFRFLVENLIGGRYPMASGIVRKMSEDVGLGLVFPDDPNIIGWSENKPEAEKLAERLDIVDLPDTFSFPVGTMFWARVRALLPLFELALSWEDYPDEPLPYDGTVLHAIERLLPFVAHKQGFRLGLTNVPNLTR</sequence>
<evidence type="ECO:0000256" key="1">
    <source>
        <dbReference type="ARBA" id="ARBA00022676"/>
    </source>
</evidence>
<reference evidence="3" key="1">
    <citation type="submission" date="2019-02" db="EMBL/GenBank/DDBJ databases">
        <authorList>
            <person name="Gruber-Vodicka R. H."/>
            <person name="Seah K. B. B."/>
        </authorList>
    </citation>
    <scope>NUCLEOTIDE SEQUENCE</scope>
    <source>
        <strain evidence="3">BECK_BZ131</strain>
    </source>
</reference>
<dbReference type="Pfam" id="PF05045">
    <property type="entry name" value="RgpF"/>
    <property type="match status" value="1"/>
</dbReference>
<dbReference type="GO" id="GO:0016757">
    <property type="term" value="F:glycosyltransferase activity"/>
    <property type="evidence" value="ECO:0007669"/>
    <property type="project" value="UniProtKB-KW"/>
</dbReference>
<keyword evidence="1" id="KW-0328">Glycosyltransferase</keyword>
<name>A0A450TK15_9GAMM</name>
<dbReference type="InterPro" id="IPR007739">
    <property type="entry name" value="RgpF"/>
</dbReference>
<dbReference type="Pfam" id="PF13692">
    <property type="entry name" value="Glyco_trans_1_4"/>
    <property type="match status" value="1"/>
</dbReference>
<organism evidence="3">
    <name type="scientific">Candidatus Kentrum sp. FW</name>
    <dbReference type="NCBI Taxonomy" id="2126338"/>
    <lineage>
        <taxon>Bacteria</taxon>
        <taxon>Pseudomonadati</taxon>
        <taxon>Pseudomonadota</taxon>
        <taxon>Gammaproteobacteria</taxon>
        <taxon>Candidatus Kentrum</taxon>
    </lineage>
</organism>
<dbReference type="EMBL" id="CAADFE010000013">
    <property type="protein sequence ID" value="VFJ67834.1"/>
    <property type="molecule type" value="Genomic_DNA"/>
</dbReference>
<dbReference type="CDD" id="cd03801">
    <property type="entry name" value="GT4_PimA-like"/>
    <property type="match status" value="1"/>
</dbReference>
<dbReference type="SUPFAM" id="SSF53756">
    <property type="entry name" value="UDP-Glycosyltransferase/glycogen phosphorylase"/>
    <property type="match status" value="1"/>
</dbReference>
<dbReference type="PANTHER" id="PTHR12526:SF629">
    <property type="entry name" value="TEICHURONIC ACID BIOSYNTHESIS GLYCOSYLTRANSFERASE TUAH-RELATED"/>
    <property type="match status" value="1"/>
</dbReference>
<dbReference type="Gene3D" id="3.40.50.2000">
    <property type="entry name" value="Glycogen Phosphorylase B"/>
    <property type="match status" value="1"/>
</dbReference>
<evidence type="ECO:0000256" key="2">
    <source>
        <dbReference type="ARBA" id="ARBA00022679"/>
    </source>
</evidence>